<dbReference type="HOGENOM" id="CLU_400534_0_0_7"/>
<feature type="signal peptide" evidence="1">
    <location>
        <begin position="1"/>
        <end position="21"/>
    </location>
</feature>
<keyword evidence="1" id="KW-0732">Signal</keyword>
<organism evidence="2 3">
    <name type="scientific">Nautilia profundicola (strain ATCC BAA-1463 / DSM 18972 / AmH)</name>
    <dbReference type="NCBI Taxonomy" id="598659"/>
    <lineage>
        <taxon>Bacteria</taxon>
        <taxon>Pseudomonadati</taxon>
        <taxon>Campylobacterota</taxon>
        <taxon>Epsilonproteobacteria</taxon>
        <taxon>Nautiliales</taxon>
        <taxon>Nautiliaceae</taxon>
        <taxon>Nautilia</taxon>
    </lineage>
</organism>
<evidence type="ECO:0000313" key="3">
    <source>
        <dbReference type="Proteomes" id="UP000000448"/>
    </source>
</evidence>
<dbReference type="Proteomes" id="UP000000448">
    <property type="component" value="Chromosome"/>
</dbReference>
<protein>
    <submittedName>
        <fullName evidence="2">Uncharacterized protein</fullName>
    </submittedName>
</protein>
<dbReference type="RefSeq" id="WP_015902262.1">
    <property type="nucleotide sequence ID" value="NC_012115.1"/>
</dbReference>
<sequence length="687" mass="77967">MKLKLSIILAALVSVVGIAKADMAVDFLTLDATEGAVDYGTGYDTHRKMYTGKCVEIVKMDTYNGGIGPQQDWNYGWTKTTSEITKNANISAELSIKALSGATKTNMNNKTTLLQKTESSSYAITLYAYSYFYDAPKFVKIEYVKLTPQAKQLLKQNKVSEFRQRCGDGFVIGIQEGREFIGTASVQNQTFKQSMEFASKTGLGIKSVNYDVDANVDIKKAAISTFGVNNFKVHTYSTGTNMRLPKSVDEFEDFATNFYNADSATYKKRVKYIVAPYSMLADYPFNDILQGDTKETYMTYFVNTLWDLKAAMKDADFIINPKTQKYFALGTTNKIRRNRVNAIKRYKNAWLKEFNDLLKAAQQCNKDFTNRCEQLAIYYRDRRNILNMEDRVMPERYVQDCYTPIILDNLGSYDGKISTALKTASASGFEVIAGDTETAGNPMRVVAALKFKADKNRLKAILKIAKIEWKRSQYKGMPLTVRTKKGESGFGLSLDLTLFDLAHPQKYMDESRPLDTCSFNRVNPIKSAMYREPKPDSGFDRVGFKGEPVQGLIDYRVAHKNSRGQQTIRNGKGVLEYIKCELDRKGKHDERATCSEVGVKDIELNLISKQDLAANRWRDPKLAYEPRILTNFLNGKPLSYNGRRETPKNKYKVPTSQFKYIKVKLSPVKTQKQPNMQKVPSFTPVFR</sequence>
<accession>B9L7V1</accession>
<evidence type="ECO:0000256" key="1">
    <source>
        <dbReference type="SAM" id="SignalP"/>
    </source>
</evidence>
<feature type="chain" id="PRO_5002886281" evidence="1">
    <location>
        <begin position="22"/>
        <end position="687"/>
    </location>
</feature>
<proteinExistence type="predicted"/>
<dbReference type="OrthoDB" id="5483555at2"/>
<gene>
    <name evidence="2" type="ordered locus">NAMH_0285</name>
</gene>
<evidence type="ECO:0000313" key="2">
    <source>
        <dbReference type="EMBL" id="ACM93210.1"/>
    </source>
</evidence>
<reference evidence="2 3" key="1">
    <citation type="journal article" date="2009" name="PLoS Genet.">
        <title>Adaptations to submarine hydrothermal environments exemplified by the genome of Nautilia profundicola.</title>
        <authorList>
            <person name="Campbell B.J."/>
            <person name="Smith J.L."/>
            <person name="Hanson T.E."/>
            <person name="Klotz M.G."/>
            <person name="Stein L.Y."/>
            <person name="Lee C.K."/>
            <person name="Wu D."/>
            <person name="Robinson J.M."/>
            <person name="Khouri H.M."/>
            <person name="Eisen J.A."/>
            <person name="Cary S.C."/>
        </authorList>
    </citation>
    <scope>NUCLEOTIDE SEQUENCE [LARGE SCALE GENOMIC DNA]</scope>
    <source>
        <strain evidence="3">ATCC BAA-1463 / DSM 18972 / AmH</strain>
    </source>
</reference>
<keyword evidence="3" id="KW-1185">Reference proteome</keyword>
<dbReference type="AlphaFoldDB" id="B9L7V1"/>
<dbReference type="EMBL" id="CP001279">
    <property type="protein sequence ID" value="ACM93210.1"/>
    <property type="molecule type" value="Genomic_DNA"/>
</dbReference>
<dbReference type="KEGG" id="nam:NAMH_0285"/>
<name>B9L7V1_NAUPA</name>